<evidence type="ECO:0000256" key="3">
    <source>
        <dbReference type="ARBA" id="ARBA00022452"/>
    </source>
</evidence>
<dbReference type="InterPro" id="IPR037066">
    <property type="entry name" value="Plug_dom_sf"/>
</dbReference>
<gene>
    <name evidence="13" type="ORF">HHL23_07095</name>
</gene>
<evidence type="ECO:0000259" key="12">
    <source>
        <dbReference type="Pfam" id="PF07715"/>
    </source>
</evidence>
<keyword evidence="8" id="KW-0406">Ion transport</keyword>
<feature type="domain" description="TonB-dependent receptor plug" evidence="12">
    <location>
        <begin position="49"/>
        <end position="146"/>
    </location>
</feature>
<dbReference type="GO" id="GO:0015344">
    <property type="term" value="F:siderophore uptake transmembrane transporter activity"/>
    <property type="evidence" value="ECO:0007669"/>
    <property type="project" value="TreeGrafter"/>
</dbReference>
<dbReference type="RefSeq" id="WP_169234116.1">
    <property type="nucleotide sequence ID" value="NZ_JABBGI010000007.1"/>
</dbReference>
<organism evidence="13 14">
    <name type="scientific">Chryseobacterium antibioticum</name>
    <dbReference type="NCBI Taxonomy" id="2728847"/>
    <lineage>
        <taxon>Bacteria</taxon>
        <taxon>Pseudomonadati</taxon>
        <taxon>Bacteroidota</taxon>
        <taxon>Flavobacteriia</taxon>
        <taxon>Flavobacteriales</taxon>
        <taxon>Weeksellaceae</taxon>
        <taxon>Chryseobacterium group</taxon>
        <taxon>Chryseobacterium</taxon>
    </lineage>
</organism>
<evidence type="ECO:0000256" key="10">
    <source>
        <dbReference type="ARBA" id="ARBA00023237"/>
    </source>
</evidence>
<evidence type="ECO:0000256" key="5">
    <source>
        <dbReference type="ARBA" id="ARBA00022692"/>
    </source>
</evidence>
<comment type="caution">
    <text evidence="13">The sequence shown here is derived from an EMBL/GenBank/DDBJ whole genome shotgun (WGS) entry which is preliminary data.</text>
</comment>
<evidence type="ECO:0000256" key="4">
    <source>
        <dbReference type="ARBA" id="ARBA00022496"/>
    </source>
</evidence>
<keyword evidence="6" id="KW-0732">Signal</keyword>
<evidence type="ECO:0000256" key="7">
    <source>
        <dbReference type="ARBA" id="ARBA00023004"/>
    </source>
</evidence>
<dbReference type="Gene3D" id="2.170.130.10">
    <property type="entry name" value="TonB-dependent receptor, plug domain"/>
    <property type="match status" value="1"/>
</dbReference>
<dbReference type="SUPFAM" id="SSF56935">
    <property type="entry name" value="Porins"/>
    <property type="match status" value="1"/>
</dbReference>
<evidence type="ECO:0000256" key="11">
    <source>
        <dbReference type="PROSITE-ProRule" id="PRU01360"/>
    </source>
</evidence>
<sequence length="712" mass="80784">MKGLFFFGLTVGAVAFIQAQNKDSLKIREIEAVNFTKRLPVAKEIINVQKDIDSRNLGQDLPILLKNQTSVISTSDAGNGVGYTGFRIRGVAGKGINVMMNGVPYNDSESQGTFFVNVPDLTSSASQIVIQRGVGTSNNGVSAFGASINVISKEPDEKMYFKTDDSYGSFNTYKYSAEAGSGKFWKNRLSVMGRYTRIHSDGYIDRASSNLDSYNFTALFEEGKTRLRLMAFGGKEKTYQAWNGIDRPTWETNPKFNYSGQYTDLFTGEEKFYDNETDNYRQNHYQLLWEQKFNDNWSLETTFHYTKGKGYYENYKRVDETDVDATHYANYNLPVPIMSGSAVEQTDFIRKKWLDNDFYGAVSTLYGKLDHVDLNFGVVANQYYGRHFGNVTGVYFPQINEYEYYRNRSVKTEVAGFAKALWRTGEHFEFFGDLQLRNIDYNTKILNAGDGEGGNLNKNWLFFNPKAGVNYKIGSGKVFFSYAHAQREPNRDDLMSDNEVKAEKLHDFEAGIEKQFGILSVTANLYYMYYVNQLVLNGQLNNVGAFIRTNSGKSYRRGVEIGALAKLSKQWEVSGNVSLSQNRNLDFNIKSNGTLQNLGNTDISFSPNVIANLGLKFNPNKNFQFALMNQYVGKQNLDNTGDKNLELKDYFLTDFNAQYQFALAHHDIALKLLVNNLFNKKYVNNGAVYGGDPYYFSQAGTNFMFGISWKIQ</sequence>
<comment type="similarity">
    <text evidence="11">Belongs to the TonB-dependent receptor family.</text>
</comment>
<keyword evidence="14" id="KW-1185">Reference proteome</keyword>
<keyword evidence="5 11" id="KW-0812">Transmembrane</keyword>
<keyword evidence="7" id="KW-0408">Iron</keyword>
<keyword evidence="4" id="KW-0410">Iron transport</keyword>
<dbReference type="EMBL" id="JABBGI010000007">
    <property type="protein sequence ID" value="NML69559.1"/>
    <property type="molecule type" value="Genomic_DNA"/>
</dbReference>
<dbReference type="Proteomes" id="UP000544054">
    <property type="component" value="Unassembled WGS sequence"/>
</dbReference>
<dbReference type="PROSITE" id="PS52016">
    <property type="entry name" value="TONB_DEPENDENT_REC_3"/>
    <property type="match status" value="1"/>
</dbReference>
<dbReference type="InterPro" id="IPR036942">
    <property type="entry name" value="Beta-barrel_TonB_sf"/>
</dbReference>
<protein>
    <submittedName>
        <fullName evidence="13">TonB-dependent receptor</fullName>
    </submittedName>
</protein>
<reference evidence="13 14" key="1">
    <citation type="submission" date="2020-04" db="EMBL/GenBank/DDBJ databases">
        <title>Chryseobacterium sp. RP-3-3 sp. nov., isolated from Jeju soil.</title>
        <authorList>
            <person name="Dahal R.H."/>
        </authorList>
    </citation>
    <scope>NUCLEOTIDE SEQUENCE [LARGE SCALE GENOMIC DNA]</scope>
    <source>
        <strain evidence="13 14">RP-3-3</strain>
    </source>
</reference>
<name>A0A7Y0ALN7_9FLAO</name>
<dbReference type="PANTHER" id="PTHR32552:SF68">
    <property type="entry name" value="FERRICHROME OUTER MEMBRANE TRANSPORTER_PHAGE RECEPTOR"/>
    <property type="match status" value="1"/>
</dbReference>
<proteinExistence type="inferred from homology"/>
<keyword evidence="2 11" id="KW-0813">Transport</keyword>
<evidence type="ECO:0000256" key="9">
    <source>
        <dbReference type="ARBA" id="ARBA00023136"/>
    </source>
</evidence>
<dbReference type="AlphaFoldDB" id="A0A7Y0ALN7"/>
<dbReference type="InterPro" id="IPR039426">
    <property type="entry name" value="TonB-dep_rcpt-like"/>
</dbReference>
<evidence type="ECO:0000256" key="8">
    <source>
        <dbReference type="ARBA" id="ARBA00023065"/>
    </source>
</evidence>
<keyword evidence="10 11" id="KW-0998">Cell outer membrane</keyword>
<dbReference type="PANTHER" id="PTHR32552">
    <property type="entry name" value="FERRICHROME IRON RECEPTOR-RELATED"/>
    <property type="match status" value="1"/>
</dbReference>
<evidence type="ECO:0000256" key="6">
    <source>
        <dbReference type="ARBA" id="ARBA00022729"/>
    </source>
</evidence>
<evidence type="ECO:0000313" key="13">
    <source>
        <dbReference type="EMBL" id="NML69559.1"/>
    </source>
</evidence>
<accession>A0A7Y0ALN7</accession>
<dbReference type="Gene3D" id="2.40.170.20">
    <property type="entry name" value="TonB-dependent receptor, beta-barrel domain"/>
    <property type="match status" value="1"/>
</dbReference>
<dbReference type="GO" id="GO:0009279">
    <property type="term" value="C:cell outer membrane"/>
    <property type="evidence" value="ECO:0007669"/>
    <property type="project" value="UniProtKB-SubCell"/>
</dbReference>
<evidence type="ECO:0000256" key="2">
    <source>
        <dbReference type="ARBA" id="ARBA00022448"/>
    </source>
</evidence>
<keyword evidence="13" id="KW-0675">Receptor</keyword>
<keyword evidence="3 11" id="KW-1134">Transmembrane beta strand</keyword>
<dbReference type="InterPro" id="IPR012910">
    <property type="entry name" value="Plug_dom"/>
</dbReference>
<dbReference type="Pfam" id="PF07715">
    <property type="entry name" value="Plug"/>
    <property type="match status" value="1"/>
</dbReference>
<evidence type="ECO:0000256" key="1">
    <source>
        <dbReference type="ARBA" id="ARBA00004571"/>
    </source>
</evidence>
<keyword evidence="9 11" id="KW-0472">Membrane</keyword>
<comment type="subcellular location">
    <subcellularLocation>
        <location evidence="1 11">Cell outer membrane</location>
        <topology evidence="1 11">Multi-pass membrane protein</topology>
    </subcellularLocation>
</comment>
<evidence type="ECO:0000313" key="14">
    <source>
        <dbReference type="Proteomes" id="UP000544054"/>
    </source>
</evidence>